<keyword evidence="12" id="KW-1185">Reference proteome</keyword>
<evidence type="ECO:0000256" key="9">
    <source>
        <dbReference type="SAM" id="MobiDB-lite"/>
    </source>
</evidence>
<evidence type="ECO:0000256" key="2">
    <source>
        <dbReference type="ARBA" id="ARBA00022473"/>
    </source>
</evidence>
<feature type="compositionally biased region" description="Polar residues" evidence="9">
    <location>
        <begin position="163"/>
        <end position="174"/>
    </location>
</feature>
<keyword evidence="5" id="KW-0472">Membrane</keyword>
<dbReference type="PANTHER" id="PTHR31083:SF4">
    <property type="entry name" value="PROTEIN SOSEKI 4-RELATED"/>
    <property type="match status" value="1"/>
</dbReference>
<evidence type="ECO:0000256" key="3">
    <source>
        <dbReference type="ARBA" id="ARBA00022475"/>
    </source>
</evidence>
<dbReference type="GO" id="GO:2000067">
    <property type="term" value="P:regulation of root morphogenesis"/>
    <property type="evidence" value="ECO:0007669"/>
    <property type="project" value="UniProtKB-ARBA"/>
</dbReference>
<feature type="compositionally biased region" description="Polar residues" evidence="9">
    <location>
        <begin position="247"/>
        <end position="256"/>
    </location>
</feature>
<evidence type="ECO:0000256" key="1">
    <source>
        <dbReference type="ARBA" id="ARBA00004413"/>
    </source>
</evidence>
<dbReference type="GO" id="GO:0090708">
    <property type="term" value="P:specification of plant organ axis polarity"/>
    <property type="evidence" value="ECO:0007669"/>
    <property type="project" value="UniProtKB-ARBA"/>
</dbReference>
<feature type="compositionally biased region" description="Basic and acidic residues" evidence="9">
    <location>
        <begin position="12"/>
        <end position="40"/>
    </location>
</feature>
<dbReference type="EMBL" id="BKCP01002225">
    <property type="protein sequence ID" value="GER28058.1"/>
    <property type="molecule type" value="Genomic_DNA"/>
</dbReference>
<comment type="subunit">
    <text evidence="8">Homodimer. Forms long polymer filaments with other SOKs proteins polymers (e.g. SOK1, SOK2, SOK3 and SOK4) crucial for polar localization and biological activity. Binds to ANGUSTIFOLIA (AN).</text>
</comment>
<keyword evidence="6" id="KW-0131">Cell cycle</keyword>
<evidence type="ECO:0000256" key="8">
    <source>
        <dbReference type="ARBA" id="ARBA00046534"/>
    </source>
</evidence>
<dbReference type="InterPro" id="IPR010369">
    <property type="entry name" value="SOK"/>
</dbReference>
<feature type="region of interest" description="Disordered" evidence="9">
    <location>
        <begin position="1"/>
        <end position="47"/>
    </location>
</feature>
<dbReference type="GO" id="GO:0005886">
    <property type="term" value="C:plasma membrane"/>
    <property type="evidence" value="ECO:0007669"/>
    <property type="project" value="UniProtKB-SubCell"/>
</dbReference>
<accession>A0A5A7P6D3</accession>
<reference evidence="12" key="1">
    <citation type="journal article" date="2019" name="Curr. Biol.">
        <title>Genome Sequence of Striga asiatica Provides Insight into the Evolution of Plant Parasitism.</title>
        <authorList>
            <person name="Yoshida S."/>
            <person name="Kim S."/>
            <person name="Wafula E.K."/>
            <person name="Tanskanen J."/>
            <person name="Kim Y.M."/>
            <person name="Honaas L."/>
            <person name="Yang Z."/>
            <person name="Spallek T."/>
            <person name="Conn C.E."/>
            <person name="Ichihashi Y."/>
            <person name="Cheong K."/>
            <person name="Cui S."/>
            <person name="Der J.P."/>
            <person name="Gundlach H."/>
            <person name="Jiao Y."/>
            <person name="Hori C."/>
            <person name="Ishida J.K."/>
            <person name="Kasahara H."/>
            <person name="Kiba T."/>
            <person name="Kim M.S."/>
            <person name="Koo N."/>
            <person name="Laohavisit A."/>
            <person name="Lee Y.H."/>
            <person name="Lumba S."/>
            <person name="McCourt P."/>
            <person name="Mortimer J.C."/>
            <person name="Mutuku J.M."/>
            <person name="Nomura T."/>
            <person name="Sasaki-Sekimoto Y."/>
            <person name="Seto Y."/>
            <person name="Wang Y."/>
            <person name="Wakatake T."/>
            <person name="Sakakibara H."/>
            <person name="Demura T."/>
            <person name="Yamaguchi S."/>
            <person name="Yoneyama K."/>
            <person name="Manabe R.I."/>
            <person name="Nelson D.C."/>
            <person name="Schulman A.H."/>
            <person name="Timko M.P."/>
            <person name="dePamphilis C.W."/>
            <person name="Choi D."/>
            <person name="Shirasu K."/>
        </authorList>
    </citation>
    <scope>NUCLEOTIDE SEQUENCE [LARGE SCALE GENOMIC DNA]</scope>
    <source>
        <strain evidence="12">cv. UVA1</strain>
    </source>
</reference>
<evidence type="ECO:0000259" key="10">
    <source>
        <dbReference type="Pfam" id="PF06136"/>
    </source>
</evidence>
<evidence type="ECO:0000313" key="12">
    <source>
        <dbReference type="Proteomes" id="UP000325081"/>
    </source>
</evidence>
<sequence>MAVSGSTSRSRRTTELRPTRQLRDQETESRPDPIKSRADPTDPEFNLPGRRVPVVYYLSRNGQLEHPHFMEVPLSSPHGLLLRDVFSRLNVLRGKGMAAMYSWSCKRSYRNGFVWHDLLEDDVIFPAHGNEYVLKGSELPAGELPETNDQRPPPAADRRRHNQSCSSIDLTNIQEYGVPKAQPTADVSTQTDDGRPRRRPPPVDEIEVSVSPPPSDSSSPETLETLMKSEAAKRPAPAPAAAAAGEDQSTASSNNQKAAKSVLMQLISCGSISCGAGHGGMGLISQYKMRVPRGRPKLEDKEFFSGGLVVEQTRKEEFPSLKRSTSYTAGR</sequence>
<dbReference type="GO" id="GO:0051301">
    <property type="term" value="P:cell division"/>
    <property type="evidence" value="ECO:0007669"/>
    <property type="project" value="UniProtKB-KW"/>
</dbReference>
<dbReference type="GO" id="GO:0051258">
    <property type="term" value="P:protein polymerization"/>
    <property type="evidence" value="ECO:0007669"/>
    <property type="project" value="UniProtKB-ARBA"/>
</dbReference>
<keyword evidence="4" id="KW-0132">Cell division</keyword>
<gene>
    <name evidence="11" type="ORF">STAS_03816</name>
</gene>
<feature type="domain" description="SOSEKI DIX-like" evidence="10">
    <location>
        <begin position="52"/>
        <end position="139"/>
    </location>
</feature>
<comment type="caution">
    <text evidence="11">The sequence shown here is derived from an EMBL/GenBank/DDBJ whole genome shotgun (WGS) entry which is preliminary data.</text>
</comment>
<dbReference type="Proteomes" id="UP000325081">
    <property type="component" value="Unassembled WGS sequence"/>
</dbReference>
<dbReference type="InterPro" id="IPR021182">
    <property type="entry name" value="SOK_magnoliopsida"/>
</dbReference>
<dbReference type="AlphaFoldDB" id="A0A5A7P6D3"/>
<dbReference type="GO" id="GO:0051302">
    <property type="term" value="P:regulation of cell division"/>
    <property type="evidence" value="ECO:0007669"/>
    <property type="project" value="UniProtKB-ARBA"/>
</dbReference>
<dbReference type="Pfam" id="PF06136">
    <property type="entry name" value="SOK"/>
    <property type="match status" value="1"/>
</dbReference>
<name>A0A5A7P6D3_STRAF</name>
<comment type="subcellular location">
    <subcellularLocation>
        <location evidence="1">Cell membrane</location>
        <topology evidence="1">Peripheral membrane protein</topology>
        <orientation evidence="1">Cytoplasmic side</orientation>
    </subcellularLocation>
</comment>
<feature type="region of interest" description="Disordered" evidence="9">
    <location>
        <begin position="138"/>
        <end position="256"/>
    </location>
</feature>
<proteinExistence type="inferred from homology"/>
<organism evidence="11 12">
    <name type="scientific">Striga asiatica</name>
    <name type="common">Asiatic witchweed</name>
    <name type="synonym">Buchnera asiatica</name>
    <dbReference type="NCBI Taxonomy" id="4170"/>
    <lineage>
        <taxon>Eukaryota</taxon>
        <taxon>Viridiplantae</taxon>
        <taxon>Streptophyta</taxon>
        <taxon>Embryophyta</taxon>
        <taxon>Tracheophyta</taxon>
        <taxon>Spermatophyta</taxon>
        <taxon>Magnoliopsida</taxon>
        <taxon>eudicotyledons</taxon>
        <taxon>Gunneridae</taxon>
        <taxon>Pentapetalae</taxon>
        <taxon>asterids</taxon>
        <taxon>lamiids</taxon>
        <taxon>Lamiales</taxon>
        <taxon>Orobanchaceae</taxon>
        <taxon>Buchnereae</taxon>
        <taxon>Striga</taxon>
    </lineage>
</organism>
<evidence type="ECO:0000256" key="6">
    <source>
        <dbReference type="ARBA" id="ARBA00023306"/>
    </source>
</evidence>
<evidence type="ECO:0000256" key="7">
    <source>
        <dbReference type="ARBA" id="ARBA00024211"/>
    </source>
</evidence>
<keyword evidence="2" id="KW-0217">Developmental protein</keyword>
<evidence type="ECO:0000256" key="5">
    <source>
        <dbReference type="ARBA" id="ARBA00023136"/>
    </source>
</evidence>
<protein>
    <recommendedName>
        <fullName evidence="10">SOSEKI DIX-like domain-containing protein</fullName>
    </recommendedName>
</protein>
<keyword evidence="3" id="KW-1003">Cell membrane</keyword>
<dbReference type="PIRSF" id="PIRSF031043">
    <property type="entry name" value="UCP031043"/>
    <property type="match status" value="1"/>
</dbReference>
<evidence type="ECO:0000256" key="4">
    <source>
        <dbReference type="ARBA" id="ARBA00022618"/>
    </source>
</evidence>
<dbReference type="PANTHER" id="PTHR31083">
    <property type="entry name" value="UPSTREAM OF FLC PROTEIN (DUF966)"/>
    <property type="match status" value="1"/>
</dbReference>
<evidence type="ECO:0000313" key="11">
    <source>
        <dbReference type="EMBL" id="GER28058.1"/>
    </source>
</evidence>
<dbReference type="OrthoDB" id="1280899at2759"/>
<comment type="similarity">
    <text evidence="7">Belongs to the SOSEKI family.</text>
</comment>
<dbReference type="InterPro" id="IPR048351">
    <property type="entry name" value="SOK_DIX"/>
</dbReference>